<protein>
    <submittedName>
        <fullName evidence="2">Uncharacterized protein</fullName>
    </submittedName>
</protein>
<comment type="caution">
    <text evidence="2">The sequence shown here is derived from an EMBL/GenBank/DDBJ whole genome shotgun (WGS) entry which is preliminary data.</text>
</comment>
<proteinExistence type="predicted"/>
<name>A0A811PEZ0_9POAL</name>
<evidence type="ECO:0000313" key="3">
    <source>
        <dbReference type="Proteomes" id="UP000604825"/>
    </source>
</evidence>
<evidence type="ECO:0000313" key="2">
    <source>
        <dbReference type="EMBL" id="CAD6243674.1"/>
    </source>
</evidence>
<keyword evidence="3" id="KW-1185">Reference proteome</keyword>
<dbReference type="Proteomes" id="UP000604825">
    <property type="component" value="Unassembled WGS sequence"/>
</dbReference>
<organism evidence="2 3">
    <name type="scientific">Miscanthus lutarioriparius</name>
    <dbReference type="NCBI Taxonomy" id="422564"/>
    <lineage>
        <taxon>Eukaryota</taxon>
        <taxon>Viridiplantae</taxon>
        <taxon>Streptophyta</taxon>
        <taxon>Embryophyta</taxon>
        <taxon>Tracheophyta</taxon>
        <taxon>Spermatophyta</taxon>
        <taxon>Magnoliopsida</taxon>
        <taxon>Liliopsida</taxon>
        <taxon>Poales</taxon>
        <taxon>Poaceae</taxon>
        <taxon>PACMAD clade</taxon>
        <taxon>Panicoideae</taxon>
        <taxon>Andropogonodae</taxon>
        <taxon>Andropogoneae</taxon>
        <taxon>Saccharinae</taxon>
        <taxon>Miscanthus</taxon>
    </lineage>
</organism>
<sequence>MGWRLQASHGLRLATPGCCGRELVIRADRGGGDAKRNRGGSRCSVQIFFIARDDGSGVVVGRGRSVSRARPSWFRRALGGLLMWKHPAAVEAPARARERAPTERPRWRSSLKKAVGSALARVVCVCEPVCSGVRDDDVLDPRKSRRRRRRRVRSPPEAVLTGESEDYWTFAFRGRSSLIDEMLMRRFVLEEDAMRRRMEMRAAAGLCWVPPGPSRFSQMSLADDDDNGGRSRREQFDLAPVQ</sequence>
<gene>
    <name evidence="2" type="ORF">NCGR_LOCUS28694</name>
</gene>
<dbReference type="EMBL" id="CAJGYO010000007">
    <property type="protein sequence ID" value="CAD6243674.1"/>
    <property type="molecule type" value="Genomic_DNA"/>
</dbReference>
<feature type="compositionally biased region" description="Basic and acidic residues" evidence="1">
    <location>
        <begin position="227"/>
        <end position="236"/>
    </location>
</feature>
<dbReference type="PANTHER" id="PTHR36772">
    <property type="entry name" value="SERINE/THREONINE-KINASE"/>
    <property type="match status" value="1"/>
</dbReference>
<dbReference type="PANTHER" id="PTHR36772:SF1">
    <property type="entry name" value="SERINE_THREONINE-KINASE"/>
    <property type="match status" value="1"/>
</dbReference>
<evidence type="ECO:0000256" key="1">
    <source>
        <dbReference type="SAM" id="MobiDB-lite"/>
    </source>
</evidence>
<accession>A0A811PEZ0</accession>
<reference evidence="2" key="1">
    <citation type="submission" date="2020-10" db="EMBL/GenBank/DDBJ databases">
        <authorList>
            <person name="Han B."/>
            <person name="Lu T."/>
            <person name="Zhao Q."/>
            <person name="Huang X."/>
            <person name="Zhao Y."/>
        </authorList>
    </citation>
    <scope>NUCLEOTIDE SEQUENCE</scope>
</reference>
<dbReference type="AlphaFoldDB" id="A0A811PEZ0"/>
<feature type="region of interest" description="Disordered" evidence="1">
    <location>
        <begin position="217"/>
        <end position="242"/>
    </location>
</feature>